<keyword evidence="4" id="KW-0472">Membrane</keyword>
<evidence type="ECO:0000256" key="1">
    <source>
        <dbReference type="ARBA" id="ARBA00023015"/>
    </source>
</evidence>
<reference evidence="6 7" key="1">
    <citation type="submission" date="2019-04" db="EMBL/GenBank/DDBJ databases">
        <title>Lacinutrix sp. nov., isolated from marine water.</title>
        <authorList>
            <person name="Kim W."/>
        </authorList>
    </citation>
    <scope>NUCLEOTIDE SEQUENCE [LARGE SCALE GENOMIC DNA]</scope>
    <source>
        <strain evidence="6 7">CAU 1491</strain>
    </source>
</reference>
<feature type="domain" description="HTH araC/xylS-type" evidence="5">
    <location>
        <begin position="257"/>
        <end position="359"/>
    </location>
</feature>
<name>A0A4U0EYI8_9FLAO</name>
<protein>
    <submittedName>
        <fullName evidence="6">AraC family transcriptional regulator</fullName>
    </submittedName>
</protein>
<dbReference type="InterPro" id="IPR018060">
    <property type="entry name" value="HTH_AraC"/>
</dbReference>
<feature type="transmembrane region" description="Helical" evidence="4">
    <location>
        <begin position="139"/>
        <end position="158"/>
    </location>
</feature>
<keyword evidence="2" id="KW-0238">DNA-binding</keyword>
<dbReference type="Proteomes" id="UP000307657">
    <property type="component" value="Unassembled WGS sequence"/>
</dbReference>
<dbReference type="EMBL" id="SUPL01000002">
    <property type="protein sequence ID" value="TJY37086.1"/>
    <property type="molecule type" value="Genomic_DNA"/>
</dbReference>
<evidence type="ECO:0000313" key="7">
    <source>
        <dbReference type="Proteomes" id="UP000307657"/>
    </source>
</evidence>
<dbReference type="GO" id="GO:0043565">
    <property type="term" value="F:sequence-specific DNA binding"/>
    <property type="evidence" value="ECO:0007669"/>
    <property type="project" value="InterPro"/>
</dbReference>
<comment type="caution">
    <text evidence="6">The sequence shown here is derived from an EMBL/GenBank/DDBJ whole genome shotgun (WGS) entry which is preliminary data.</text>
</comment>
<gene>
    <name evidence="6" type="ORF">E5167_03830</name>
</gene>
<evidence type="ECO:0000259" key="5">
    <source>
        <dbReference type="PROSITE" id="PS01124"/>
    </source>
</evidence>
<organism evidence="6 7">
    <name type="scientific">Pontimicrobium aquaticum</name>
    <dbReference type="NCBI Taxonomy" id="2565367"/>
    <lineage>
        <taxon>Bacteria</taxon>
        <taxon>Pseudomonadati</taxon>
        <taxon>Bacteroidota</taxon>
        <taxon>Flavobacteriia</taxon>
        <taxon>Flavobacteriales</taxon>
        <taxon>Flavobacteriaceae</taxon>
        <taxon>Pontimicrobium</taxon>
    </lineage>
</organism>
<feature type="transmembrane region" description="Helical" evidence="4">
    <location>
        <begin position="204"/>
        <end position="222"/>
    </location>
</feature>
<proteinExistence type="predicted"/>
<dbReference type="GO" id="GO:0003700">
    <property type="term" value="F:DNA-binding transcription factor activity"/>
    <property type="evidence" value="ECO:0007669"/>
    <property type="project" value="InterPro"/>
</dbReference>
<dbReference type="Pfam" id="PF12833">
    <property type="entry name" value="HTH_18"/>
    <property type="match status" value="1"/>
</dbReference>
<dbReference type="PANTHER" id="PTHR43280">
    <property type="entry name" value="ARAC-FAMILY TRANSCRIPTIONAL REGULATOR"/>
    <property type="match status" value="1"/>
</dbReference>
<dbReference type="SMART" id="SM00342">
    <property type="entry name" value="HTH_ARAC"/>
    <property type="match status" value="1"/>
</dbReference>
<keyword evidence="1" id="KW-0805">Transcription regulation</keyword>
<dbReference type="PANTHER" id="PTHR43280:SF29">
    <property type="entry name" value="ARAC-FAMILY TRANSCRIPTIONAL REGULATOR"/>
    <property type="match status" value="1"/>
</dbReference>
<feature type="transmembrane region" description="Helical" evidence="4">
    <location>
        <begin position="91"/>
        <end position="112"/>
    </location>
</feature>
<evidence type="ECO:0000256" key="3">
    <source>
        <dbReference type="ARBA" id="ARBA00023163"/>
    </source>
</evidence>
<keyword evidence="4" id="KW-0812">Transmembrane</keyword>
<feature type="transmembrane region" description="Helical" evidence="4">
    <location>
        <begin position="6"/>
        <end position="24"/>
    </location>
</feature>
<keyword evidence="7" id="KW-1185">Reference proteome</keyword>
<dbReference type="InterPro" id="IPR018062">
    <property type="entry name" value="HTH_AraC-typ_CS"/>
</dbReference>
<dbReference type="RefSeq" id="WP_136841231.1">
    <property type="nucleotide sequence ID" value="NZ_SUPL01000002.1"/>
</dbReference>
<feature type="transmembrane region" description="Helical" evidence="4">
    <location>
        <begin position="170"/>
        <end position="192"/>
    </location>
</feature>
<evidence type="ECO:0000313" key="6">
    <source>
        <dbReference type="EMBL" id="TJY37086.1"/>
    </source>
</evidence>
<dbReference type="PROSITE" id="PS01124">
    <property type="entry name" value="HTH_ARAC_FAMILY_2"/>
    <property type="match status" value="1"/>
</dbReference>
<feature type="transmembrane region" description="Helical" evidence="4">
    <location>
        <begin position="31"/>
        <end position="52"/>
    </location>
</feature>
<dbReference type="InterPro" id="IPR009057">
    <property type="entry name" value="Homeodomain-like_sf"/>
</dbReference>
<dbReference type="SUPFAM" id="SSF46689">
    <property type="entry name" value="Homeodomain-like"/>
    <property type="match status" value="1"/>
</dbReference>
<dbReference type="PROSITE" id="PS00041">
    <property type="entry name" value="HTH_ARAC_FAMILY_1"/>
    <property type="match status" value="1"/>
</dbReference>
<evidence type="ECO:0000256" key="4">
    <source>
        <dbReference type="SAM" id="Phobius"/>
    </source>
</evidence>
<dbReference type="Gene3D" id="1.10.10.60">
    <property type="entry name" value="Homeodomain-like"/>
    <property type="match status" value="2"/>
</dbReference>
<accession>A0A4U0EYI8</accession>
<keyword evidence="4" id="KW-1133">Transmembrane helix</keyword>
<dbReference type="OrthoDB" id="5492415at2"/>
<sequence>MTVSEYIILIFSIISFSAGVYFLFKMNYSPNLWLSLILFTFSYQMFYSVLFWSRFSEFLLVQLNYTSLLPMTLYGPLFYIYVKSLTKKKLLLIDILHFIPLIIFLISFWNYYALTYQQKIIEFEANNIDSFKITIIPKMPWVLCFVMLTYIIVSYNNILKDLRKDDDLVLWLKAIHLVFGVFVIGYFVYYGLVYFEVITNEMDYFISYIMTVFISMTLYFGYQYQNIFNGKEIQKVIPFVKYQRTGLSKSFSNDIKSNLLDLMDSKKPYLDYELRLNDLADTLNVSRNHMSQVINEHFEASFFEFINSYRIREAIRLLEEEPELSISSVAFESGFNNRVSFYNSFKKVKGMTPTSFRKRLSEFS</sequence>
<feature type="transmembrane region" description="Helical" evidence="4">
    <location>
        <begin position="58"/>
        <end position="79"/>
    </location>
</feature>
<dbReference type="AlphaFoldDB" id="A0A4U0EYI8"/>
<evidence type="ECO:0000256" key="2">
    <source>
        <dbReference type="ARBA" id="ARBA00023125"/>
    </source>
</evidence>
<keyword evidence="3" id="KW-0804">Transcription</keyword>